<accession>A0A2U2HND3</accession>
<keyword evidence="2" id="KW-1185">Reference proteome</keyword>
<sequence length="370" mass="39908">MPCFGNLKPAVLFPVSSTDHFKSQAIMKTQCVSARSTRSIAAAMTALAILAPMDTAQAAVFKDAQLEPLRDAGKYAELEQKAQARLKANAGDAEASAALSLALTFLDASDEKRLDAGAKQAKQCTERHPMVAVCHLAEAQNLSMQMLNMGMFKAMRMVGTLKASWVRTLELDPGSFVARVELAKLYLTVPGMMGGSVSKAKELEAGVRASQPETARIIRAYIAGEAKRWGEMEGELAALKPSKDSAMREEIRGATMQLAQVFLTDGKDLAKARSLYETLLRSEPDHAGAVYGLGRVHSSMGQPDQAIRNLEHAKTLIGADDYPIDHRLGDAYLAKGDKAQAKAAYARYIANKRANPANAEEARASLAKLR</sequence>
<dbReference type="Pfam" id="PF14559">
    <property type="entry name" value="TPR_19"/>
    <property type="match status" value="1"/>
</dbReference>
<dbReference type="InterPro" id="IPR011990">
    <property type="entry name" value="TPR-like_helical_dom_sf"/>
</dbReference>
<evidence type="ECO:0000313" key="1">
    <source>
        <dbReference type="EMBL" id="PWF48972.1"/>
    </source>
</evidence>
<dbReference type="Gene3D" id="1.25.40.10">
    <property type="entry name" value="Tetratricopeptide repeat domain"/>
    <property type="match status" value="1"/>
</dbReference>
<dbReference type="SUPFAM" id="SSF48452">
    <property type="entry name" value="TPR-like"/>
    <property type="match status" value="1"/>
</dbReference>
<evidence type="ECO:0000313" key="2">
    <source>
        <dbReference type="Proteomes" id="UP000241421"/>
    </source>
</evidence>
<reference evidence="1 2" key="1">
    <citation type="submission" date="2018-04" db="EMBL/GenBank/DDBJ databases">
        <title>Massilia violaceinigra sp. nov., a novel purple-pigmented bacterium isolated from Tianshan glacier, Xinjiang, China.</title>
        <authorList>
            <person name="Wang H."/>
        </authorList>
    </citation>
    <scope>NUCLEOTIDE SEQUENCE [LARGE SCALE GENOMIC DNA]</scope>
    <source>
        <strain evidence="1 2">B448-2</strain>
    </source>
</reference>
<gene>
    <name evidence="1" type="ORF">C7C56_008780</name>
</gene>
<dbReference type="InterPro" id="IPR019734">
    <property type="entry name" value="TPR_rpt"/>
</dbReference>
<organism evidence="1 2">
    <name type="scientific">Massilia glaciei</name>
    <dbReference type="NCBI Taxonomy" id="1524097"/>
    <lineage>
        <taxon>Bacteria</taxon>
        <taxon>Pseudomonadati</taxon>
        <taxon>Pseudomonadota</taxon>
        <taxon>Betaproteobacteria</taxon>
        <taxon>Burkholderiales</taxon>
        <taxon>Oxalobacteraceae</taxon>
        <taxon>Telluria group</taxon>
        <taxon>Massilia</taxon>
    </lineage>
</organism>
<dbReference type="AlphaFoldDB" id="A0A2U2HND3"/>
<dbReference type="Proteomes" id="UP000241421">
    <property type="component" value="Unassembled WGS sequence"/>
</dbReference>
<proteinExistence type="predicted"/>
<dbReference type="EMBL" id="PXWF02000121">
    <property type="protein sequence ID" value="PWF48972.1"/>
    <property type="molecule type" value="Genomic_DNA"/>
</dbReference>
<comment type="caution">
    <text evidence="1">The sequence shown here is derived from an EMBL/GenBank/DDBJ whole genome shotgun (WGS) entry which is preliminary data.</text>
</comment>
<name>A0A2U2HND3_9BURK</name>
<protein>
    <submittedName>
        <fullName evidence="1">Uncharacterized protein</fullName>
    </submittedName>
</protein>
<dbReference type="Pfam" id="PF13174">
    <property type="entry name" value="TPR_6"/>
    <property type="match status" value="1"/>
</dbReference>